<dbReference type="InterPro" id="IPR005467">
    <property type="entry name" value="His_kinase_dom"/>
</dbReference>
<feature type="domain" description="Histidine kinase" evidence="6">
    <location>
        <begin position="195"/>
        <end position="405"/>
    </location>
</feature>
<dbReference type="InterPro" id="IPR003018">
    <property type="entry name" value="GAF"/>
</dbReference>
<dbReference type="EC" id="2.7.13.3" evidence="2"/>
<protein>
    <recommendedName>
        <fullName evidence="2">histidine kinase</fullName>
        <ecNumber evidence="2">2.7.13.3</ecNumber>
    </recommendedName>
</protein>
<dbReference type="RefSeq" id="WP_123134509.1">
    <property type="nucleotide sequence ID" value="NZ_RJJE01000017.1"/>
</dbReference>
<name>A0A3M9MR82_9BACT</name>
<dbReference type="EMBL" id="RJJE01000017">
    <property type="protein sequence ID" value="RNI28042.1"/>
    <property type="molecule type" value="Genomic_DNA"/>
</dbReference>
<keyword evidence="4" id="KW-0808">Transferase</keyword>
<dbReference type="GO" id="GO:0000156">
    <property type="term" value="F:phosphorelay response regulator activity"/>
    <property type="evidence" value="ECO:0007669"/>
    <property type="project" value="TreeGrafter"/>
</dbReference>
<dbReference type="GO" id="GO:0007234">
    <property type="term" value="P:osmosensory signaling via phosphorelay pathway"/>
    <property type="evidence" value="ECO:0007669"/>
    <property type="project" value="TreeGrafter"/>
</dbReference>
<dbReference type="SMART" id="SM00387">
    <property type="entry name" value="HATPase_c"/>
    <property type="match status" value="1"/>
</dbReference>
<dbReference type="GO" id="GO:0000155">
    <property type="term" value="F:phosphorelay sensor kinase activity"/>
    <property type="evidence" value="ECO:0007669"/>
    <property type="project" value="InterPro"/>
</dbReference>
<keyword evidence="8" id="KW-1185">Reference proteome</keyword>
<dbReference type="CDD" id="cd00082">
    <property type="entry name" value="HisKA"/>
    <property type="match status" value="1"/>
</dbReference>
<dbReference type="Proteomes" id="UP000271010">
    <property type="component" value="Unassembled WGS sequence"/>
</dbReference>
<reference evidence="7 8" key="1">
    <citation type="submission" date="2018-11" db="EMBL/GenBank/DDBJ databases">
        <title>Rufibacter latericius sp. nov., isolated from water in Baiyang Lake.</title>
        <authorList>
            <person name="Yang Y."/>
        </authorList>
    </citation>
    <scope>NUCLEOTIDE SEQUENCE [LARGE SCALE GENOMIC DNA]</scope>
    <source>
        <strain evidence="7 8">MCC P1</strain>
    </source>
</reference>
<dbReference type="SMART" id="SM00388">
    <property type="entry name" value="HisKA"/>
    <property type="match status" value="1"/>
</dbReference>
<dbReference type="SUPFAM" id="SSF55874">
    <property type="entry name" value="ATPase domain of HSP90 chaperone/DNA topoisomerase II/histidine kinase"/>
    <property type="match status" value="1"/>
</dbReference>
<accession>A0A3M9MR82</accession>
<dbReference type="PANTHER" id="PTHR42878:SF15">
    <property type="entry name" value="BACTERIOPHYTOCHROME"/>
    <property type="match status" value="1"/>
</dbReference>
<dbReference type="PRINTS" id="PR00344">
    <property type="entry name" value="BCTRLSENSOR"/>
</dbReference>
<dbReference type="SMART" id="SM00065">
    <property type="entry name" value="GAF"/>
    <property type="match status" value="1"/>
</dbReference>
<dbReference type="PANTHER" id="PTHR42878">
    <property type="entry name" value="TWO-COMPONENT HISTIDINE KINASE"/>
    <property type="match status" value="1"/>
</dbReference>
<keyword evidence="5" id="KW-0418">Kinase</keyword>
<dbReference type="InterPro" id="IPR050351">
    <property type="entry name" value="BphY/WalK/GraS-like"/>
</dbReference>
<dbReference type="SUPFAM" id="SSF55781">
    <property type="entry name" value="GAF domain-like"/>
    <property type="match status" value="1"/>
</dbReference>
<dbReference type="InterPro" id="IPR004358">
    <property type="entry name" value="Sig_transdc_His_kin-like_C"/>
</dbReference>
<comment type="caution">
    <text evidence="7">The sequence shown here is derived from an EMBL/GenBank/DDBJ whole genome shotgun (WGS) entry which is preliminary data.</text>
</comment>
<evidence type="ECO:0000313" key="8">
    <source>
        <dbReference type="Proteomes" id="UP000271010"/>
    </source>
</evidence>
<dbReference type="Gene3D" id="3.30.565.10">
    <property type="entry name" value="Histidine kinase-like ATPase, C-terminal domain"/>
    <property type="match status" value="1"/>
</dbReference>
<keyword evidence="3" id="KW-0597">Phosphoprotein</keyword>
<dbReference type="Gene3D" id="1.10.287.130">
    <property type="match status" value="1"/>
</dbReference>
<dbReference type="Pfam" id="PF02518">
    <property type="entry name" value="HATPase_c"/>
    <property type="match status" value="1"/>
</dbReference>
<dbReference type="InterPro" id="IPR003594">
    <property type="entry name" value="HATPase_dom"/>
</dbReference>
<dbReference type="GO" id="GO:0030295">
    <property type="term" value="F:protein kinase activator activity"/>
    <property type="evidence" value="ECO:0007669"/>
    <property type="project" value="TreeGrafter"/>
</dbReference>
<evidence type="ECO:0000256" key="5">
    <source>
        <dbReference type="ARBA" id="ARBA00022777"/>
    </source>
</evidence>
<gene>
    <name evidence="7" type="ORF">EFA69_18345</name>
</gene>
<dbReference type="InterPro" id="IPR003661">
    <property type="entry name" value="HisK_dim/P_dom"/>
</dbReference>
<dbReference type="InterPro" id="IPR029016">
    <property type="entry name" value="GAF-like_dom_sf"/>
</dbReference>
<dbReference type="AlphaFoldDB" id="A0A3M9MR82"/>
<evidence type="ECO:0000256" key="4">
    <source>
        <dbReference type="ARBA" id="ARBA00022679"/>
    </source>
</evidence>
<organism evidence="7 8">
    <name type="scientific">Rufibacter immobilis</name>
    <dbReference type="NCBI Taxonomy" id="1348778"/>
    <lineage>
        <taxon>Bacteria</taxon>
        <taxon>Pseudomonadati</taxon>
        <taxon>Bacteroidota</taxon>
        <taxon>Cytophagia</taxon>
        <taxon>Cytophagales</taxon>
        <taxon>Hymenobacteraceae</taxon>
        <taxon>Rufibacter</taxon>
    </lineage>
</organism>
<evidence type="ECO:0000256" key="2">
    <source>
        <dbReference type="ARBA" id="ARBA00012438"/>
    </source>
</evidence>
<sequence length="405" mass="46314">MQNIIQDSNAEALRLESLASYHILDTEREEAFNDLVNLAASIFKVPIAMISFMDAERQWVKANTGPEIKELARELSFCNPTLESDDIHEIPDTRLSFRFAENPVVTAENGIRFYAGAPLITKTGYRIGTLCILDMHPRSLTPEERVMLRTLADQVMPRLDLYQQERELEKKTQSTLAYAKKLDDYRAELEQIAYAVAHELKSPLRAINNLAEWVSEELDDCASSEIRKKLSLMRDRVLRLENLFNGLLDLAKVSRGIAGPQEVNTYKMVSQLVASLQKKHPFTASVSYMLPTILAEKTALETVFLHLLKNAVEHNPQEDLKIEVGYELTPDKMHQFYIQDNGTGIAPAYHEQIFGIFKTIHNQDRQNNTGIGLTLVRKIVREREARVWVESTENTGTRFYFTWPV</sequence>
<dbReference type="Pfam" id="PF01590">
    <property type="entry name" value="GAF"/>
    <property type="match status" value="1"/>
</dbReference>
<dbReference type="InterPro" id="IPR036890">
    <property type="entry name" value="HATPase_C_sf"/>
</dbReference>
<evidence type="ECO:0000313" key="7">
    <source>
        <dbReference type="EMBL" id="RNI28042.1"/>
    </source>
</evidence>
<comment type="catalytic activity">
    <reaction evidence="1">
        <text>ATP + protein L-histidine = ADP + protein N-phospho-L-histidine.</text>
        <dbReference type="EC" id="2.7.13.3"/>
    </reaction>
</comment>
<evidence type="ECO:0000256" key="1">
    <source>
        <dbReference type="ARBA" id="ARBA00000085"/>
    </source>
</evidence>
<proteinExistence type="predicted"/>
<evidence type="ECO:0000259" key="6">
    <source>
        <dbReference type="PROSITE" id="PS50109"/>
    </source>
</evidence>
<evidence type="ECO:0000256" key="3">
    <source>
        <dbReference type="ARBA" id="ARBA00022553"/>
    </source>
</evidence>
<dbReference type="Pfam" id="PF00512">
    <property type="entry name" value="HisKA"/>
    <property type="match status" value="1"/>
</dbReference>
<dbReference type="InterPro" id="IPR036097">
    <property type="entry name" value="HisK_dim/P_sf"/>
</dbReference>
<dbReference type="PROSITE" id="PS50109">
    <property type="entry name" value="HIS_KIN"/>
    <property type="match status" value="1"/>
</dbReference>
<dbReference type="Gene3D" id="3.30.450.40">
    <property type="match status" value="1"/>
</dbReference>
<dbReference type="SUPFAM" id="SSF47384">
    <property type="entry name" value="Homodimeric domain of signal transducing histidine kinase"/>
    <property type="match status" value="1"/>
</dbReference>